<comment type="caution">
    <text evidence="2">The sequence shown here is derived from an EMBL/GenBank/DDBJ whole genome shotgun (WGS) entry which is preliminary data.</text>
</comment>
<evidence type="ECO:0000313" key="2">
    <source>
        <dbReference type="EMBL" id="MFC6953162.1"/>
    </source>
</evidence>
<dbReference type="Pfam" id="PF24336">
    <property type="entry name" value="DUF7504"/>
    <property type="match status" value="1"/>
</dbReference>
<dbReference type="Gene3D" id="3.40.50.300">
    <property type="entry name" value="P-loop containing nucleotide triphosphate hydrolases"/>
    <property type="match status" value="1"/>
</dbReference>
<organism evidence="2 3">
    <name type="scientific">Halorubellus litoreus</name>
    <dbReference type="NCBI Taxonomy" id="755308"/>
    <lineage>
        <taxon>Archaea</taxon>
        <taxon>Methanobacteriati</taxon>
        <taxon>Methanobacteriota</taxon>
        <taxon>Stenosarchaea group</taxon>
        <taxon>Halobacteria</taxon>
        <taxon>Halobacteriales</taxon>
        <taxon>Halorubellaceae</taxon>
        <taxon>Halorubellus</taxon>
    </lineage>
</organism>
<dbReference type="SUPFAM" id="SSF52540">
    <property type="entry name" value="P-loop containing nucleoside triphosphate hydrolases"/>
    <property type="match status" value="1"/>
</dbReference>
<dbReference type="InterPro" id="IPR055927">
    <property type="entry name" value="DUF7504"/>
</dbReference>
<dbReference type="Proteomes" id="UP001596395">
    <property type="component" value="Unassembled WGS sequence"/>
</dbReference>
<dbReference type="InterPro" id="IPR027417">
    <property type="entry name" value="P-loop_NTPase"/>
</dbReference>
<dbReference type="RefSeq" id="WP_336350128.1">
    <property type="nucleotide sequence ID" value="NZ_JAZAQL010000002.1"/>
</dbReference>
<reference evidence="2 3" key="1">
    <citation type="journal article" date="2019" name="Int. J. Syst. Evol. Microbiol.">
        <title>The Global Catalogue of Microorganisms (GCM) 10K type strain sequencing project: providing services to taxonomists for standard genome sequencing and annotation.</title>
        <authorList>
            <consortium name="The Broad Institute Genomics Platform"/>
            <consortium name="The Broad Institute Genome Sequencing Center for Infectious Disease"/>
            <person name="Wu L."/>
            <person name="Ma J."/>
        </authorList>
    </citation>
    <scope>NUCLEOTIDE SEQUENCE [LARGE SCALE GENOMIC DNA]</scope>
    <source>
        <strain evidence="2 3">GX26</strain>
    </source>
</reference>
<gene>
    <name evidence="2" type="ORF">ACFQGB_09825</name>
</gene>
<dbReference type="AlphaFoldDB" id="A0ABD5VJ20"/>
<dbReference type="EMBL" id="JBHSXN010000002">
    <property type="protein sequence ID" value="MFC6953162.1"/>
    <property type="molecule type" value="Genomic_DNA"/>
</dbReference>
<sequence>MYAVADALPVSEVRPGTNLLVMGPPMTGKYDLLCEVLADGLEQGNAGLVVTTQHSADRLREDIGNRLPEDADPQLGIVDCVSQERGMGQEEHPLTRYVSSPGDFTGIGMASSKLLEQFANQGYQTRVALDSISQLLMYADVKTVFRFLHILTGRISAADALGFGTLDADAHDDQTVNTIRQLFDGLVETRTGEHGRERRVLGLPDSPSDWEEF</sequence>
<accession>A0ABD5VJ20</accession>
<proteinExistence type="predicted"/>
<evidence type="ECO:0000313" key="3">
    <source>
        <dbReference type="Proteomes" id="UP001596395"/>
    </source>
</evidence>
<evidence type="ECO:0000256" key="1">
    <source>
        <dbReference type="SAM" id="MobiDB-lite"/>
    </source>
</evidence>
<feature type="region of interest" description="Disordered" evidence="1">
    <location>
        <begin position="194"/>
        <end position="213"/>
    </location>
</feature>
<name>A0ABD5VJ20_9EURY</name>
<protein>
    <submittedName>
        <fullName evidence="2">RAD55 family ATPase</fullName>
    </submittedName>
</protein>
<keyword evidence="3" id="KW-1185">Reference proteome</keyword>